<name>A0A8S1HNT0_9PELO</name>
<feature type="region of interest" description="Disordered" evidence="1">
    <location>
        <begin position="216"/>
        <end position="255"/>
    </location>
</feature>
<sequence>MKPKRRATFSPRRNRLFSSPQTKRRRRGSLSPVTRKTSSEMRGPASDFRPFDYEELCPVFSRLVNVDVGEEEVESTDLMHLQHELEAMLSKCANDSRTVYGQLQFLNIGSYPIADIRNRPMPECKLRESVPEVVTPTAPETEGICGLPTEDPEDDVNVMPPAHIPSRFWSWCKEEFLSNIDAEYLTDFKELILDKFSSNALEQYYVNEPWKYRKKTTRTRVTSGSKPRRRTSGEVSFEKKETPTSSKKNGSLTRNRCQEQSAVLNGNKIVPIVSLVTEACRGLRKDSKISLDNDRSPISGRRYSERLQIREEHDFDRFRNIKTEPIDVDDDPVEVEYRTPPTSPRLHSPRVKKEREEEEWEKAGPSNGYHSPCENGKSNGFSSLHTPNGRVNGDFRSSKRKNGEKKNNNVYLSPINGNSRRNTEQNGDDDSCELDLTTDDFDPLLIGAKIVNKLITGGVLSGSTAHIFEELSKNEVNGQGAEVKFCEEGRYEADDYNVDELSSKLQECQIELKELEPKGNAMVAMVWRRARAQFAYWETFEQLHEANYDLFRLGVNMYRDYPRRLPNLSEQPHLRASIRVRNFKARSHYGRFYKRQPRYRLILPSSRASSLY</sequence>
<feature type="compositionally biased region" description="Polar residues" evidence="1">
    <location>
        <begin position="376"/>
        <end position="386"/>
    </location>
</feature>
<dbReference type="AlphaFoldDB" id="A0A8S1HNT0"/>
<dbReference type="EMBL" id="CAJGYM010000116">
    <property type="protein sequence ID" value="CAD6198128.1"/>
    <property type="molecule type" value="Genomic_DNA"/>
</dbReference>
<evidence type="ECO:0000313" key="3">
    <source>
        <dbReference type="Proteomes" id="UP000835052"/>
    </source>
</evidence>
<accession>A0A8S1HNT0</accession>
<feature type="compositionally biased region" description="Polar residues" evidence="1">
    <location>
        <begin position="243"/>
        <end position="255"/>
    </location>
</feature>
<feature type="compositionally biased region" description="Polar residues" evidence="1">
    <location>
        <begin position="408"/>
        <end position="420"/>
    </location>
</feature>
<protein>
    <submittedName>
        <fullName evidence="2">Uncharacterized protein</fullName>
    </submittedName>
</protein>
<feature type="region of interest" description="Disordered" evidence="1">
    <location>
        <begin position="1"/>
        <end position="47"/>
    </location>
</feature>
<dbReference type="Proteomes" id="UP000835052">
    <property type="component" value="Unassembled WGS sequence"/>
</dbReference>
<feature type="region of interest" description="Disordered" evidence="1">
    <location>
        <begin position="330"/>
        <end position="431"/>
    </location>
</feature>
<organism evidence="2 3">
    <name type="scientific">Caenorhabditis auriculariae</name>
    <dbReference type="NCBI Taxonomy" id="2777116"/>
    <lineage>
        <taxon>Eukaryota</taxon>
        <taxon>Metazoa</taxon>
        <taxon>Ecdysozoa</taxon>
        <taxon>Nematoda</taxon>
        <taxon>Chromadorea</taxon>
        <taxon>Rhabditida</taxon>
        <taxon>Rhabditina</taxon>
        <taxon>Rhabditomorpha</taxon>
        <taxon>Rhabditoidea</taxon>
        <taxon>Rhabditidae</taxon>
        <taxon>Peloderinae</taxon>
        <taxon>Caenorhabditis</taxon>
    </lineage>
</organism>
<reference evidence="2" key="1">
    <citation type="submission" date="2020-10" db="EMBL/GenBank/DDBJ databases">
        <authorList>
            <person name="Kikuchi T."/>
        </authorList>
    </citation>
    <scope>NUCLEOTIDE SEQUENCE</scope>
    <source>
        <strain evidence="2">NKZ352</strain>
    </source>
</reference>
<feature type="compositionally biased region" description="Basic residues" evidence="1">
    <location>
        <begin position="1"/>
        <end position="15"/>
    </location>
</feature>
<comment type="caution">
    <text evidence="2">The sequence shown here is derived from an EMBL/GenBank/DDBJ whole genome shotgun (WGS) entry which is preliminary data.</text>
</comment>
<evidence type="ECO:0000256" key="1">
    <source>
        <dbReference type="SAM" id="MobiDB-lite"/>
    </source>
</evidence>
<proteinExistence type="predicted"/>
<dbReference type="OrthoDB" id="5858960at2759"/>
<keyword evidence="3" id="KW-1185">Reference proteome</keyword>
<evidence type="ECO:0000313" key="2">
    <source>
        <dbReference type="EMBL" id="CAD6198128.1"/>
    </source>
</evidence>
<gene>
    <name evidence="2" type="ORF">CAUJ_LOCUS14035</name>
</gene>